<reference evidence="2" key="1">
    <citation type="submission" date="2022-11" db="EMBL/GenBank/DDBJ databases">
        <title>Complete genome sequence of Methanogenium organophilum DSM 3596.</title>
        <authorList>
            <person name="Chen S.-C."/>
            <person name="Lai S.-J."/>
            <person name="You Y.-T."/>
        </authorList>
    </citation>
    <scope>NUCLEOTIDE SEQUENCE</scope>
    <source>
        <strain evidence="2">DSM 3596</strain>
    </source>
</reference>
<dbReference type="GeneID" id="76835666"/>
<proteinExistence type="predicted"/>
<evidence type="ECO:0000313" key="2">
    <source>
        <dbReference type="EMBL" id="WAI00961.1"/>
    </source>
</evidence>
<evidence type="ECO:0000256" key="1">
    <source>
        <dbReference type="SAM" id="MobiDB-lite"/>
    </source>
</evidence>
<dbReference type="EMBL" id="CP113361">
    <property type="protein sequence ID" value="WAI00961.1"/>
    <property type="molecule type" value="Genomic_DNA"/>
</dbReference>
<keyword evidence="3" id="KW-1185">Reference proteome</keyword>
<gene>
    <name evidence="2" type="ORF">OU421_11150</name>
</gene>
<organism evidence="2 3">
    <name type="scientific">Methanogenium organophilum</name>
    <dbReference type="NCBI Taxonomy" id="2199"/>
    <lineage>
        <taxon>Archaea</taxon>
        <taxon>Methanobacteriati</taxon>
        <taxon>Methanobacteriota</taxon>
        <taxon>Stenosarchaea group</taxon>
        <taxon>Methanomicrobia</taxon>
        <taxon>Methanomicrobiales</taxon>
        <taxon>Methanomicrobiaceae</taxon>
        <taxon>Methanogenium</taxon>
    </lineage>
</organism>
<dbReference type="Proteomes" id="UP001163096">
    <property type="component" value="Chromosome"/>
</dbReference>
<evidence type="ECO:0000313" key="3">
    <source>
        <dbReference type="Proteomes" id="UP001163096"/>
    </source>
</evidence>
<name>A0A9X9S3E9_METOG</name>
<sequence>MKYITGTPEKIQTKNNHTPLKKTGSIKKCTKNMNTEASGGSMHLRFRVWFVVPIIPEDRRWYGYGRNEKLPVPCDK</sequence>
<dbReference type="KEGG" id="mou:OU421_11150"/>
<feature type="region of interest" description="Disordered" evidence="1">
    <location>
        <begin position="1"/>
        <end position="24"/>
    </location>
</feature>
<dbReference type="RefSeq" id="WP_268186168.1">
    <property type="nucleotide sequence ID" value="NZ_CP113361.1"/>
</dbReference>
<dbReference type="AlphaFoldDB" id="A0A9X9S3E9"/>
<protein>
    <submittedName>
        <fullName evidence="2">Uncharacterized protein</fullName>
    </submittedName>
</protein>
<accession>A0A9X9S3E9</accession>